<evidence type="ECO:0000313" key="4">
    <source>
        <dbReference type="Proteomes" id="UP000321249"/>
    </source>
</evidence>
<evidence type="ECO:0000313" key="3">
    <source>
        <dbReference type="EMBL" id="TXC63629.1"/>
    </source>
</evidence>
<feature type="domain" description="Thioredoxin-like fold" evidence="2">
    <location>
        <begin position="57"/>
        <end position="240"/>
    </location>
</feature>
<dbReference type="PROSITE" id="PS51257">
    <property type="entry name" value="PROKAR_LIPOPROTEIN"/>
    <property type="match status" value="1"/>
</dbReference>
<dbReference type="AlphaFoldDB" id="A0A5C6TTT2"/>
<dbReference type="SUPFAM" id="SSF52833">
    <property type="entry name" value="Thioredoxin-like"/>
    <property type="match status" value="1"/>
</dbReference>
<keyword evidence="1" id="KW-0732">Signal</keyword>
<reference evidence="3 4" key="1">
    <citation type="journal article" date="2015" name="J. Microbiol.">
        <title>Sphingosinicella ginsenosidimutans sp. nov., with ginsenoside converting activity.</title>
        <authorList>
            <person name="Kim J.K."/>
            <person name="Kang M.S."/>
            <person name="Park S.C."/>
            <person name="Kim K.M."/>
            <person name="Choi K."/>
            <person name="Yoon M.H."/>
            <person name="Im W.T."/>
        </authorList>
    </citation>
    <scope>NUCLEOTIDE SEQUENCE [LARGE SCALE GENOMIC DNA]</scope>
    <source>
        <strain evidence="3 4">BS-11</strain>
    </source>
</reference>
<gene>
    <name evidence="3" type="ORF">FRZ32_08125</name>
</gene>
<dbReference type="OrthoDB" id="8478320at2"/>
<evidence type="ECO:0000259" key="2">
    <source>
        <dbReference type="Pfam" id="PF13462"/>
    </source>
</evidence>
<keyword evidence="3" id="KW-0413">Isomerase</keyword>
<dbReference type="RefSeq" id="WP_147043035.1">
    <property type="nucleotide sequence ID" value="NZ_BAABIR010000003.1"/>
</dbReference>
<feature type="chain" id="PRO_5023079949" evidence="1">
    <location>
        <begin position="25"/>
        <end position="250"/>
    </location>
</feature>
<name>A0A5C6TTT2_9SPHN</name>
<accession>A0A5C6TTT2</accession>
<dbReference type="EMBL" id="VOQQ01000001">
    <property type="protein sequence ID" value="TXC63629.1"/>
    <property type="molecule type" value="Genomic_DNA"/>
</dbReference>
<evidence type="ECO:0000256" key="1">
    <source>
        <dbReference type="SAM" id="SignalP"/>
    </source>
</evidence>
<dbReference type="Pfam" id="PF13462">
    <property type="entry name" value="Thioredoxin_4"/>
    <property type="match status" value="1"/>
</dbReference>
<dbReference type="Proteomes" id="UP000321249">
    <property type="component" value="Unassembled WGS sequence"/>
</dbReference>
<organism evidence="3 4">
    <name type="scientific">Allosphingosinicella ginsenosidimutans</name>
    <dbReference type="NCBI Taxonomy" id="1176539"/>
    <lineage>
        <taxon>Bacteria</taxon>
        <taxon>Pseudomonadati</taxon>
        <taxon>Pseudomonadota</taxon>
        <taxon>Alphaproteobacteria</taxon>
        <taxon>Sphingomonadales</taxon>
        <taxon>Sphingomonadaceae</taxon>
        <taxon>Allosphingosinicella</taxon>
    </lineage>
</organism>
<keyword evidence="4" id="KW-1185">Reference proteome</keyword>
<dbReference type="GO" id="GO:0016853">
    <property type="term" value="F:isomerase activity"/>
    <property type="evidence" value="ECO:0007669"/>
    <property type="project" value="UniProtKB-KW"/>
</dbReference>
<dbReference type="InterPro" id="IPR036249">
    <property type="entry name" value="Thioredoxin-like_sf"/>
</dbReference>
<dbReference type="Gene3D" id="1.10.40.110">
    <property type="match status" value="1"/>
</dbReference>
<proteinExistence type="predicted"/>
<sequence>MKIALATSALALALLLAGCGGGHDSNLAAAAANSNAPIPQIAAPNNGDWREVVSETSEGGYRMGNPDAPVKLVEYASITCPHCGEFAETASTPLRDQYVRSGQVSWEYRPFMLFPTDPGIFMALRCNGPQPFFSTIEQLYATQRDWAGRLQLLTEQQQQAIQNMSPSARTAALLQATGLDQFFRQRGMPQARLDACLSDPRGLQRLTEITQYGTSHDNVNGTPTFIVNGEKQDVGTWDALEPRLRAAMGS</sequence>
<dbReference type="Gene3D" id="3.40.30.10">
    <property type="entry name" value="Glutaredoxin"/>
    <property type="match status" value="1"/>
</dbReference>
<comment type="caution">
    <text evidence="3">The sequence shown here is derived from an EMBL/GenBank/DDBJ whole genome shotgun (WGS) entry which is preliminary data.</text>
</comment>
<dbReference type="InterPro" id="IPR012336">
    <property type="entry name" value="Thioredoxin-like_fold"/>
</dbReference>
<protein>
    <submittedName>
        <fullName evidence="3">Protein-disulfide isomerase</fullName>
    </submittedName>
</protein>
<feature type="signal peptide" evidence="1">
    <location>
        <begin position="1"/>
        <end position="24"/>
    </location>
</feature>